<evidence type="ECO:0000313" key="3">
    <source>
        <dbReference type="Proteomes" id="UP000050761"/>
    </source>
</evidence>
<name>A0A183GR98_HELPZ</name>
<sequence length="122" mass="12570">MGGAGPYYNGGGGRFNSLSYSPYGEPGQLPIDNVLPNFASDMFGQASPFRSPLSGRPSYSPSFSSPSSLRNPSQPSFSLGSSPSGDSGSDSFSQPQINSPSPSGSSLSSLTGGFYKGRGNRR</sequence>
<accession>A0A3P8HUW1</accession>
<dbReference type="AlphaFoldDB" id="A0A183GR98"/>
<evidence type="ECO:0000313" key="2">
    <source>
        <dbReference type="EMBL" id="VDP49803.1"/>
    </source>
</evidence>
<dbReference type="Proteomes" id="UP000050761">
    <property type="component" value="Unassembled WGS sequence"/>
</dbReference>
<feature type="compositionally biased region" description="Gly residues" evidence="1">
    <location>
        <begin position="1"/>
        <end position="14"/>
    </location>
</feature>
<feature type="compositionally biased region" description="Low complexity" evidence="1">
    <location>
        <begin position="54"/>
        <end position="109"/>
    </location>
</feature>
<gene>
    <name evidence="2" type="ORF">HPBE_LOCUS25217</name>
</gene>
<feature type="region of interest" description="Disordered" evidence="1">
    <location>
        <begin position="1"/>
        <end position="23"/>
    </location>
</feature>
<accession>A0A183GR98</accession>
<dbReference type="WBParaSite" id="HPBE_0002521801-mRNA-1">
    <property type="protein sequence ID" value="HPBE_0002521801-mRNA-1"/>
    <property type="gene ID" value="HPBE_0002521801"/>
</dbReference>
<organism evidence="3 4">
    <name type="scientific">Heligmosomoides polygyrus</name>
    <name type="common">Parasitic roundworm</name>
    <dbReference type="NCBI Taxonomy" id="6339"/>
    <lineage>
        <taxon>Eukaryota</taxon>
        <taxon>Metazoa</taxon>
        <taxon>Ecdysozoa</taxon>
        <taxon>Nematoda</taxon>
        <taxon>Chromadorea</taxon>
        <taxon>Rhabditida</taxon>
        <taxon>Rhabditina</taxon>
        <taxon>Rhabditomorpha</taxon>
        <taxon>Strongyloidea</taxon>
        <taxon>Heligmosomidae</taxon>
        <taxon>Heligmosomoides</taxon>
    </lineage>
</organism>
<proteinExistence type="predicted"/>
<protein>
    <submittedName>
        <fullName evidence="4">Store-operated calcium entry-associated regulatory factor</fullName>
    </submittedName>
</protein>
<keyword evidence="3" id="KW-1185">Reference proteome</keyword>
<dbReference type="EMBL" id="UZAH01037532">
    <property type="protein sequence ID" value="VDP49803.1"/>
    <property type="molecule type" value="Genomic_DNA"/>
</dbReference>
<evidence type="ECO:0000313" key="4">
    <source>
        <dbReference type="WBParaSite" id="HPBE_0002521801-mRNA-1"/>
    </source>
</evidence>
<feature type="region of interest" description="Disordered" evidence="1">
    <location>
        <begin position="45"/>
        <end position="122"/>
    </location>
</feature>
<reference evidence="2 3" key="1">
    <citation type="submission" date="2018-11" db="EMBL/GenBank/DDBJ databases">
        <authorList>
            <consortium name="Pathogen Informatics"/>
        </authorList>
    </citation>
    <scope>NUCLEOTIDE SEQUENCE [LARGE SCALE GENOMIC DNA]</scope>
</reference>
<reference evidence="4" key="2">
    <citation type="submission" date="2019-09" db="UniProtKB">
        <authorList>
            <consortium name="WormBaseParasite"/>
        </authorList>
    </citation>
    <scope>IDENTIFICATION</scope>
</reference>
<evidence type="ECO:0000256" key="1">
    <source>
        <dbReference type="SAM" id="MobiDB-lite"/>
    </source>
</evidence>